<organism evidence="1 2">
    <name type="scientific">Melastoma candidum</name>
    <dbReference type="NCBI Taxonomy" id="119954"/>
    <lineage>
        <taxon>Eukaryota</taxon>
        <taxon>Viridiplantae</taxon>
        <taxon>Streptophyta</taxon>
        <taxon>Embryophyta</taxon>
        <taxon>Tracheophyta</taxon>
        <taxon>Spermatophyta</taxon>
        <taxon>Magnoliopsida</taxon>
        <taxon>eudicotyledons</taxon>
        <taxon>Gunneridae</taxon>
        <taxon>Pentapetalae</taxon>
        <taxon>rosids</taxon>
        <taxon>malvids</taxon>
        <taxon>Myrtales</taxon>
        <taxon>Melastomataceae</taxon>
        <taxon>Melastomatoideae</taxon>
        <taxon>Melastomateae</taxon>
        <taxon>Melastoma</taxon>
    </lineage>
</organism>
<evidence type="ECO:0000313" key="2">
    <source>
        <dbReference type="Proteomes" id="UP001057402"/>
    </source>
</evidence>
<dbReference type="EMBL" id="CM042891">
    <property type="protein sequence ID" value="KAI4304199.1"/>
    <property type="molecule type" value="Genomic_DNA"/>
</dbReference>
<dbReference type="Proteomes" id="UP001057402">
    <property type="component" value="Chromosome 12"/>
</dbReference>
<reference evidence="2" key="1">
    <citation type="journal article" date="2023" name="Front. Plant Sci.">
        <title>Chromosomal-level genome assembly of Melastoma candidum provides insights into trichome evolution.</title>
        <authorList>
            <person name="Zhong Y."/>
            <person name="Wu W."/>
            <person name="Sun C."/>
            <person name="Zou P."/>
            <person name="Liu Y."/>
            <person name="Dai S."/>
            <person name="Zhou R."/>
        </authorList>
    </citation>
    <scope>NUCLEOTIDE SEQUENCE [LARGE SCALE GENOMIC DNA]</scope>
</reference>
<name>A0ACB9L4F1_9MYRT</name>
<protein>
    <submittedName>
        <fullName evidence="1">Uncharacterized protein</fullName>
    </submittedName>
</protein>
<sequence length="421" mass="46867">MEEGKEGVADEPPSHGPSISLDPVDWFIRLAFLQAELIYTSMTSILSPVFTLYAVASESYRRAEEVRENVGSAVQKVPSVVAHSSILLVRRMGFGILAAAYVCMVLSVLMAVSVVVGVGLVKMLVEEPVFLKEKLHFDYTEIYPKAVLSFRGSSAPGFASKGSSFIRRKHTGIPTGHTFIVSLMLEMPESDFNRRVGIFQLTAELLSTDGRVIAGSSHPFMLRYRSLPIRVARTLLLGLPLLLGVSVETQKIKIEVLRHREGYPRSEAIRFGLIPRAGAVSLPQVIDAEMDISSQLPWTKELLHNWKWTFYVWSSLYTYTLLLMLMLCCCRCLVLPQVAPPSEEEGGGKRVTREEEEEGPPREREMEEMMRRWEQRRRRRRKRKAILMSGSGGGAESSSAVTEEDGGDSGSSHLGLSSKSS</sequence>
<evidence type="ECO:0000313" key="1">
    <source>
        <dbReference type="EMBL" id="KAI4304199.1"/>
    </source>
</evidence>
<comment type="caution">
    <text evidence="1">The sequence shown here is derived from an EMBL/GenBank/DDBJ whole genome shotgun (WGS) entry which is preliminary data.</text>
</comment>
<gene>
    <name evidence="1" type="ORF">MLD38_039748</name>
</gene>
<proteinExistence type="predicted"/>
<keyword evidence="2" id="KW-1185">Reference proteome</keyword>
<accession>A0ACB9L4F1</accession>